<name>A0ABW9ZWJ7_9BACT</name>
<gene>
    <name evidence="2" type="ORF">GWC95_05740</name>
</gene>
<protein>
    <submittedName>
        <fullName evidence="2">Glucosamine-6-phosphate deaminase</fullName>
    </submittedName>
</protein>
<comment type="caution">
    <text evidence="2">The sequence shown here is derived from an EMBL/GenBank/DDBJ whole genome shotgun (WGS) entry which is preliminary data.</text>
</comment>
<dbReference type="InterPro" id="IPR037171">
    <property type="entry name" value="NagB/RpiA_transferase-like"/>
</dbReference>
<evidence type="ECO:0000313" key="2">
    <source>
        <dbReference type="EMBL" id="NCI49415.1"/>
    </source>
</evidence>
<evidence type="ECO:0000313" key="3">
    <source>
        <dbReference type="Proteomes" id="UP000753802"/>
    </source>
</evidence>
<dbReference type="EMBL" id="JAACJS010000011">
    <property type="protein sequence ID" value="NCI49415.1"/>
    <property type="molecule type" value="Genomic_DNA"/>
</dbReference>
<organism evidence="2 3">
    <name type="scientific">Sediminibacterium roseum</name>
    <dbReference type="NCBI Taxonomy" id="1978412"/>
    <lineage>
        <taxon>Bacteria</taxon>
        <taxon>Pseudomonadati</taxon>
        <taxon>Bacteroidota</taxon>
        <taxon>Chitinophagia</taxon>
        <taxon>Chitinophagales</taxon>
        <taxon>Chitinophagaceae</taxon>
        <taxon>Sediminibacterium</taxon>
    </lineage>
</organism>
<feature type="domain" description="Glucosamine/galactosamine-6-phosphate isomerase" evidence="1">
    <location>
        <begin position="3"/>
        <end position="220"/>
    </location>
</feature>
<dbReference type="InterPro" id="IPR004547">
    <property type="entry name" value="Glucosamine6P_isomerase"/>
</dbReference>
<dbReference type="PANTHER" id="PTHR11280">
    <property type="entry name" value="GLUCOSAMINE-6-PHOSPHATE ISOMERASE"/>
    <property type="match status" value="1"/>
</dbReference>
<dbReference type="PANTHER" id="PTHR11280:SF6">
    <property type="entry name" value="GLUCOSAMINE-6-PHOSPHATE ISOMERASE NAGB"/>
    <property type="match status" value="1"/>
</dbReference>
<accession>A0ABW9ZWJ7</accession>
<dbReference type="InterPro" id="IPR006148">
    <property type="entry name" value="Glc/Gal-6P_isomerase"/>
</dbReference>
<proteinExistence type="predicted"/>
<dbReference type="Gene3D" id="3.40.50.1360">
    <property type="match status" value="1"/>
</dbReference>
<dbReference type="Pfam" id="PF01182">
    <property type="entry name" value="Glucosamine_iso"/>
    <property type="match status" value="1"/>
</dbReference>
<keyword evidence="3" id="KW-1185">Reference proteome</keyword>
<dbReference type="CDD" id="cd01399">
    <property type="entry name" value="GlcN6P_deaminase"/>
    <property type="match status" value="1"/>
</dbReference>
<dbReference type="SUPFAM" id="SSF100950">
    <property type="entry name" value="NagB/RpiA/CoA transferase-like"/>
    <property type="match status" value="1"/>
</dbReference>
<evidence type="ECO:0000259" key="1">
    <source>
        <dbReference type="Pfam" id="PF01182"/>
    </source>
</evidence>
<sequence>MGQAAAKTVAAKVRELLSAKEEVNMIFAAAASQNEFLASLINENIEWNRVNAFHMDEYIGLPAGAKQLFGEWLKERIFSKVPFKNIFYLDGQAMDVDAECARYGNLLQQHPVDITCLGIGENAHLAFNDPHVADFNDTSDVKVVDLDEPCKAQQVREGCFASNAEVPPIAFTLTIPALLKAPWMYCMVPGIAKAEAVYHTLYDEISEQYPSTILRRHDGTILFLETESASRIKGERALELADN</sequence>
<dbReference type="Proteomes" id="UP000753802">
    <property type="component" value="Unassembled WGS sequence"/>
</dbReference>
<reference evidence="2 3" key="1">
    <citation type="submission" date="2020-01" db="EMBL/GenBank/DDBJ databases">
        <title>Genome analysis.</title>
        <authorList>
            <person name="Wu S."/>
            <person name="Wang G."/>
        </authorList>
    </citation>
    <scope>NUCLEOTIDE SEQUENCE [LARGE SCALE GENOMIC DNA]</scope>
    <source>
        <strain evidence="2 3">SYL130</strain>
    </source>
</reference>